<keyword evidence="5" id="KW-0573">Peptidoglycan synthesis</keyword>
<dbReference type="Gene3D" id="3.40.710.10">
    <property type="entry name" value="DD-peptidase/beta-lactamase superfamily"/>
    <property type="match status" value="1"/>
</dbReference>
<keyword evidence="11" id="KW-0645">Protease</keyword>
<dbReference type="Proteomes" id="UP000030401">
    <property type="component" value="Unassembled WGS sequence"/>
</dbReference>
<evidence type="ECO:0000256" key="6">
    <source>
        <dbReference type="ARBA" id="ARBA00023316"/>
    </source>
</evidence>
<evidence type="ECO:0000256" key="4">
    <source>
        <dbReference type="ARBA" id="ARBA00022960"/>
    </source>
</evidence>
<feature type="domain" description="Peptidase S11 D-alanyl-D-alanine carboxypeptidase A N-terminal" evidence="10">
    <location>
        <begin position="25"/>
        <end position="248"/>
    </location>
</feature>
<dbReference type="GO" id="GO:0071555">
    <property type="term" value="P:cell wall organization"/>
    <property type="evidence" value="ECO:0007669"/>
    <property type="project" value="UniProtKB-KW"/>
</dbReference>
<reference evidence="11 12" key="1">
    <citation type="submission" date="2013-08" db="EMBL/GenBank/DDBJ databases">
        <authorList>
            <person name="Huang J."/>
            <person name="Wang G."/>
        </authorList>
    </citation>
    <scope>NUCLEOTIDE SEQUENCE [LARGE SCALE GENOMIC DNA]</scope>
    <source>
        <strain evidence="11 12">JSM 072002</strain>
    </source>
</reference>
<comment type="similarity">
    <text evidence="1 9">Belongs to the peptidase S11 family.</text>
</comment>
<evidence type="ECO:0000256" key="5">
    <source>
        <dbReference type="ARBA" id="ARBA00022984"/>
    </source>
</evidence>
<dbReference type="GO" id="GO:0008360">
    <property type="term" value="P:regulation of cell shape"/>
    <property type="evidence" value="ECO:0007669"/>
    <property type="project" value="UniProtKB-KW"/>
</dbReference>
<dbReference type="InterPro" id="IPR012338">
    <property type="entry name" value="Beta-lactam/transpept-like"/>
</dbReference>
<evidence type="ECO:0000313" key="12">
    <source>
        <dbReference type="Proteomes" id="UP000030401"/>
    </source>
</evidence>
<dbReference type="GO" id="GO:0009252">
    <property type="term" value="P:peptidoglycan biosynthetic process"/>
    <property type="evidence" value="ECO:0007669"/>
    <property type="project" value="UniProtKB-KW"/>
</dbReference>
<keyword evidence="6" id="KW-0961">Cell wall biogenesis/degradation</keyword>
<keyword evidence="12" id="KW-1185">Reference proteome</keyword>
<sequence>MKQIISFTLILALLIYVYPHKEKVYAKPSVSAQNAVLMEQSTGRVLFEKQGHEKKKIASITKVMTAIIAIESGKMKEEVTISRRAVYEEGSSIYLEQGEKMKLKDLVYGLMLRSGNDAATAIAEHVGGSVEGFAVLMNEKASWLGMTNTHFTNPHGLDEEEHYSTAYDMALLTQYAMENETFRKISKTTLHKADSRTYAWGNKNKMLTKYYEHSTGGKTGYTKVAGRTLISTANKEGMELIVVTLNAPDDWNDHQYLFEWGYDNYDLRKLQQEGRVPMDFSESGEALGYIWDDVVFPLTNEEANSVQKTTHIDKPDPLGVEASVLGKLSFNVNGEILTEVSIMADPKPIRSPFWKTSRTIFERLMGGSNG</sequence>
<feature type="binding site" evidence="8">
    <location>
        <position position="218"/>
    </location>
    <ligand>
        <name>substrate</name>
    </ligand>
</feature>
<dbReference type="SUPFAM" id="SSF56601">
    <property type="entry name" value="beta-lactamase/transpeptidase-like"/>
    <property type="match status" value="1"/>
</dbReference>
<keyword evidence="2" id="KW-0732">Signal</keyword>
<comment type="caution">
    <text evidence="11">The sequence shown here is derived from an EMBL/GenBank/DDBJ whole genome shotgun (WGS) entry which is preliminary data.</text>
</comment>
<dbReference type="PRINTS" id="PR00725">
    <property type="entry name" value="DADACBPTASE1"/>
</dbReference>
<feature type="active site" evidence="7">
    <location>
        <position position="114"/>
    </location>
</feature>
<dbReference type="InterPro" id="IPR018044">
    <property type="entry name" value="Peptidase_S11"/>
</dbReference>
<dbReference type="EMBL" id="AVPG01000017">
    <property type="protein sequence ID" value="KGX85962.1"/>
    <property type="molecule type" value="Genomic_DNA"/>
</dbReference>
<dbReference type="RefSeq" id="WP_156965238.1">
    <property type="nucleotide sequence ID" value="NZ_AVPG01000017.1"/>
</dbReference>
<dbReference type="PANTHER" id="PTHR21581:SF33">
    <property type="entry name" value="D-ALANYL-D-ALANINE CARBOXYPEPTIDASE DACB"/>
    <property type="match status" value="1"/>
</dbReference>
<feature type="active site" description="Proton acceptor" evidence="7">
    <location>
        <position position="62"/>
    </location>
</feature>
<evidence type="ECO:0000256" key="9">
    <source>
        <dbReference type="RuleBase" id="RU004016"/>
    </source>
</evidence>
<keyword evidence="11" id="KW-0121">Carboxypeptidase</keyword>
<keyword evidence="4" id="KW-0133">Cell shape</keyword>
<dbReference type="STRING" id="1385512.N784_06210"/>
<dbReference type="Pfam" id="PF00768">
    <property type="entry name" value="Peptidase_S11"/>
    <property type="match status" value="1"/>
</dbReference>
<evidence type="ECO:0000256" key="1">
    <source>
        <dbReference type="ARBA" id="ARBA00007164"/>
    </source>
</evidence>
<name>A0A0A5HQS2_9BACI</name>
<evidence type="ECO:0000256" key="7">
    <source>
        <dbReference type="PIRSR" id="PIRSR618044-1"/>
    </source>
</evidence>
<feature type="active site" description="Acyl-ester intermediate" evidence="7">
    <location>
        <position position="59"/>
    </location>
</feature>
<dbReference type="eggNOG" id="COG1686">
    <property type="taxonomic scope" value="Bacteria"/>
</dbReference>
<evidence type="ECO:0000256" key="8">
    <source>
        <dbReference type="PIRSR" id="PIRSR618044-2"/>
    </source>
</evidence>
<dbReference type="GO" id="GO:0009002">
    <property type="term" value="F:serine-type D-Ala-D-Ala carboxypeptidase activity"/>
    <property type="evidence" value="ECO:0007669"/>
    <property type="project" value="InterPro"/>
</dbReference>
<accession>A0A0A5HQS2</accession>
<dbReference type="AlphaFoldDB" id="A0A0A5HQS2"/>
<evidence type="ECO:0000259" key="10">
    <source>
        <dbReference type="Pfam" id="PF00768"/>
    </source>
</evidence>
<organism evidence="11 12">
    <name type="scientific">Pontibacillus litoralis JSM 072002</name>
    <dbReference type="NCBI Taxonomy" id="1385512"/>
    <lineage>
        <taxon>Bacteria</taxon>
        <taxon>Bacillati</taxon>
        <taxon>Bacillota</taxon>
        <taxon>Bacilli</taxon>
        <taxon>Bacillales</taxon>
        <taxon>Bacillaceae</taxon>
        <taxon>Pontibacillus</taxon>
    </lineage>
</organism>
<keyword evidence="3" id="KW-0378">Hydrolase</keyword>
<proteinExistence type="inferred from homology"/>
<dbReference type="GO" id="GO:0006508">
    <property type="term" value="P:proteolysis"/>
    <property type="evidence" value="ECO:0007669"/>
    <property type="project" value="InterPro"/>
</dbReference>
<dbReference type="OrthoDB" id="9791132at2"/>
<dbReference type="PANTHER" id="PTHR21581">
    <property type="entry name" value="D-ALANYL-D-ALANINE CARBOXYPEPTIDASE"/>
    <property type="match status" value="1"/>
</dbReference>
<dbReference type="InterPro" id="IPR001967">
    <property type="entry name" value="Peptidase_S11_N"/>
</dbReference>
<evidence type="ECO:0000256" key="3">
    <source>
        <dbReference type="ARBA" id="ARBA00022801"/>
    </source>
</evidence>
<protein>
    <submittedName>
        <fullName evidence="11">D-alanyl-D-alanine carboxypeptidase</fullName>
    </submittedName>
</protein>
<gene>
    <name evidence="11" type="ORF">N784_06210</name>
</gene>
<evidence type="ECO:0000256" key="2">
    <source>
        <dbReference type="ARBA" id="ARBA00022729"/>
    </source>
</evidence>
<evidence type="ECO:0000313" key="11">
    <source>
        <dbReference type="EMBL" id="KGX85962.1"/>
    </source>
</evidence>